<dbReference type="RefSeq" id="WP_241368371.1">
    <property type="nucleotide sequence ID" value="NZ_JAKZFC010000001.1"/>
</dbReference>
<feature type="transmembrane region" description="Helical" evidence="7">
    <location>
        <begin position="270"/>
        <end position="288"/>
    </location>
</feature>
<dbReference type="Proteomes" id="UP001316087">
    <property type="component" value="Unassembled WGS sequence"/>
</dbReference>
<keyword evidence="2" id="KW-0813">Transport</keyword>
<dbReference type="InterPro" id="IPR020846">
    <property type="entry name" value="MFS_dom"/>
</dbReference>
<comment type="caution">
    <text evidence="9">The sequence shown here is derived from an EMBL/GenBank/DDBJ whole genome shotgun (WGS) entry which is preliminary data.</text>
</comment>
<dbReference type="Gene3D" id="1.20.1250.20">
    <property type="entry name" value="MFS general substrate transporter like domains"/>
    <property type="match status" value="1"/>
</dbReference>
<reference evidence="9 10" key="1">
    <citation type="submission" date="2022-03" db="EMBL/GenBank/DDBJ databases">
        <authorList>
            <person name="Jo J.-H."/>
            <person name="Im W.-T."/>
        </authorList>
    </citation>
    <scope>NUCLEOTIDE SEQUENCE [LARGE SCALE GENOMIC DNA]</scope>
    <source>
        <strain evidence="9 10">MA9</strain>
    </source>
</reference>
<accession>A0ABS9UAH5</accession>
<dbReference type="Pfam" id="PF07690">
    <property type="entry name" value="MFS_1"/>
    <property type="match status" value="1"/>
</dbReference>
<feature type="transmembrane region" description="Helical" evidence="7">
    <location>
        <begin position="361"/>
        <end position="378"/>
    </location>
</feature>
<feature type="transmembrane region" description="Helical" evidence="7">
    <location>
        <begin position="244"/>
        <end position="263"/>
    </location>
</feature>
<evidence type="ECO:0000256" key="7">
    <source>
        <dbReference type="SAM" id="Phobius"/>
    </source>
</evidence>
<dbReference type="InterPro" id="IPR011701">
    <property type="entry name" value="MFS"/>
</dbReference>
<proteinExistence type="predicted"/>
<dbReference type="InterPro" id="IPR036259">
    <property type="entry name" value="MFS_trans_sf"/>
</dbReference>
<keyword evidence="6 7" id="KW-0472">Membrane</keyword>
<feature type="transmembrane region" description="Helical" evidence="7">
    <location>
        <begin position="7"/>
        <end position="30"/>
    </location>
</feature>
<evidence type="ECO:0000256" key="6">
    <source>
        <dbReference type="ARBA" id="ARBA00023136"/>
    </source>
</evidence>
<evidence type="ECO:0000256" key="1">
    <source>
        <dbReference type="ARBA" id="ARBA00004651"/>
    </source>
</evidence>
<evidence type="ECO:0000256" key="5">
    <source>
        <dbReference type="ARBA" id="ARBA00022989"/>
    </source>
</evidence>
<feature type="transmembrane region" description="Helical" evidence="7">
    <location>
        <begin position="135"/>
        <end position="153"/>
    </location>
</feature>
<dbReference type="EMBL" id="JAKZFC010000001">
    <property type="protein sequence ID" value="MCH7321341.1"/>
    <property type="molecule type" value="Genomic_DNA"/>
</dbReference>
<keyword evidence="10" id="KW-1185">Reference proteome</keyword>
<organism evidence="9 10">
    <name type="scientific">Solibacillus palustris</name>
    <dbReference type="NCBI Taxonomy" id="2908203"/>
    <lineage>
        <taxon>Bacteria</taxon>
        <taxon>Bacillati</taxon>
        <taxon>Bacillota</taxon>
        <taxon>Bacilli</taxon>
        <taxon>Bacillales</taxon>
        <taxon>Caryophanaceae</taxon>
        <taxon>Solibacillus</taxon>
    </lineage>
</organism>
<feature type="transmembrane region" description="Helical" evidence="7">
    <location>
        <begin position="36"/>
        <end position="57"/>
    </location>
</feature>
<keyword evidence="4 7" id="KW-0812">Transmembrane</keyword>
<gene>
    <name evidence="9" type="ORF">LZ480_05495</name>
</gene>
<dbReference type="PANTHER" id="PTHR23513:SF11">
    <property type="entry name" value="STAPHYLOFERRIN A TRANSPORTER"/>
    <property type="match status" value="1"/>
</dbReference>
<feature type="domain" description="Major facilitator superfamily (MFS) profile" evidence="8">
    <location>
        <begin position="1"/>
        <end position="183"/>
    </location>
</feature>
<dbReference type="PANTHER" id="PTHR23513">
    <property type="entry name" value="INTEGRAL MEMBRANE EFFLUX PROTEIN-RELATED"/>
    <property type="match status" value="1"/>
</dbReference>
<feature type="transmembrane region" description="Helical" evidence="7">
    <location>
        <begin position="208"/>
        <end position="232"/>
    </location>
</feature>
<evidence type="ECO:0000256" key="4">
    <source>
        <dbReference type="ARBA" id="ARBA00022692"/>
    </source>
</evidence>
<evidence type="ECO:0000259" key="8">
    <source>
        <dbReference type="PROSITE" id="PS50850"/>
    </source>
</evidence>
<dbReference type="SUPFAM" id="SSF103473">
    <property type="entry name" value="MFS general substrate transporter"/>
    <property type="match status" value="1"/>
</dbReference>
<feature type="transmembrane region" description="Helical" evidence="7">
    <location>
        <begin position="333"/>
        <end position="355"/>
    </location>
</feature>
<sequence>MPYVKKIFYIQFSLDLISGAFLVLSSWTIFATTGSLLLTGLYVSLGFVPSLVANLYVGAIVDRRDSKKMIQIAIIVIAIALLNTLFSFQMDTIYVLYISQMLLQLGGSIFRPSVQVYMTQLFEHDQLPYLYTKSASISIFGGVVGTFIASQLIDYSNISILLLMLCCIAITLAITYTLPNTVQAKTQIQTTIHQDLKDGFRYIKSKPIFWKLFVILGSGQVITHCTTGFLAAYTYETFANNATVYGYLQVILTIGGISIGLCSKKFITKLNNILSHIAFSLLSLALILCVFSKSYIVIGISLFLIGLLTTWIRSHFQAVQQMHTATGFNGKMASFRMIINQGSVVCISPLLGVIASVIGTNYIFLILAVISTASYFLIRNMYSISVDNV</sequence>
<comment type="subcellular location">
    <subcellularLocation>
        <location evidence="1">Cell membrane</location>
        <topology evidence="1">Multi-pass membrane protein</topology>
    </subcellularLocation>
</comment>
<dbReference type="PROSITE" id="PS50850">
    <property type="entry name" value="MFS"/>
    <property type="match status" value="1"/>
</dbReference>
<feature type="transmembrane region" description="Helical" evidence="7">
    <location>
        <begin position="159"/>
        <end position="178"/>
    </location>
</feature>
<keyword evidence="5 7" id="KW-1133">Transmembrane helix</keyword>
<protein>
    <submittedName>
        <fullName evidence="9">MFS transporter</fullName>
    </submittedName>
</protein>
<name>A0ABS9UAH5_9BACL</name>
<feature type="transmembrane region" description="Helical" evidence="7">
    <location>
        <begin position="69"/>
        <end position="88"/>
    </location>
</feature>
<evidence type="ECO:0000313" key="9">
    <source>
        <dbReference type="EMBL" id="MCH7321341.1"/>
    </source>
</evidence>
<evidence type="ECO:0000256" key="3">
    <source>
        <dbReference type="ARBA" id="ARBA00022475"/>
    </source>
</evidence>
<keyword evidence="3" id="KW-1003">Cell membrane</keyword>
<feature type="transmembrane region" description="Helical" evidence="7">
    <location>
        <begin position="294"/>
        <end position="312"/>
    </location>
</feature>
<evidence type="ECO:0000256" key="2">
    <source>
        <dbReference type="ARBA" id="ARBA00022448"/>
    </source>
</evidence>
<feature type="transmembrane region" description="Helical" evidence="7">
    <location>
        <begin position="94"/>
        <end position="114"/>
    </location>
</feature>
<evidence type="ECO:0000313" key="10">
    <source>
        <dbReference type="Proteomes" id="UP001316087"/>
    </source>
</evidence>